<evidence type="ECO:0000256" key="2">
    <source>
        <dbReference type="ARBA" id="ARBA00022980"/>
    </source>
</evidence>
<dbReference type="GO" id="GO:0000028">
    <property type="term" value="P:ribosomal small subunit assembly"/>
    <property type="evidence" value="ECO:0007669"/>
    <property type="project" value="TreeGrafter"/>
</dbReference>
<reference evidence="6" key="1">
    <citation type="submission" date="2025-08" db="UniProtKB">
        <authorList>
            <consortium name="Ensembl"/>
        </authorList>
    </citation>
    <scope>IDENTIFICATION</scope>
</reference>
<dbReference type="OMA" id="SCSIIHN"/>
<dbReference type="PANTHER" id="PTHR10769">
    <property type="entry name" value="40S RIBOSOMAL PROTEIN S28"/>
    <property type="match status" value="1"/>
</dbReference>
<keyword evidence="3" id="KW-0687">Ribonucleoprotein</keyword>
<dbReference type="GO" id="GO:0030490">
    <property type="term" value="P:maturation of SSU-rRNA"/>
    <property type="evidence" value="ECO:0007669"/>
    <property type="project" value="TreeGrafter"/>
</dbReference>
<dbReference type="GO" id="GO:0006412">
    <property type="term" value="P:translation"/>
    <property type="evidence" value="ECO:0007669"/>
    <property type="project" value="InterPro"/>
</dbReference>
<evidence type="ECO:0000256" key="3">
    <source>
        <dbReference type="ARBA" id="ARBA00023274"/>
    </source>
</evidence>
<dbReference type="Ensembl" id="ENSSMRT00000024412.1">
    <property type="protein sequence ID" value="ENSSMRP00000020838.1"/>
    <property type="gene ID" value="ENSSMRG00000016209.1"/>
</dbReference>
<dbReference type="GO" id="GO:0022627">
    <property type="term" value="C:cytosolic small ribosomal subunit"/>
    <property type="evidence" value="ECO:0007669"/>
    <property type="project" value="TreeGrafter"/>
</dbReference>
<dbReference type="Gene3D" id="2.40.50.140">
    <property type="entry name" value="Nucleic acid-binding proteins"/>
    <property type="match status" value="1"/>
</dbReference>
<dbReference type="InterPro" id="IPR012340">
    <property type="entry name" value="NA-bd_OB-fold"/>
</dbReference>
<dbReference type="Pfam" id="PF01200">
    <property type="entry name" value="Ribosomal_S28e"/>
    <property type="match status" value="1"/>
</dbReference>
<comment type="similarity">
    <text evidence="1">Belongs to the eukaryotic ribosomal protein eS28 family.</text>
</comment>
<dbReference type="SUPFAM" id="SSF50249">
    <property type="entry name" value="Nucleic acid-binding proteins"/>
    <property type="match status" value="1"/>
</dbReference>
<keyword evidence="2" id="KW-0689">Ribosomal protein</keyword>
<name>A0A8D0KCA6_SALMN</name>
<dbReference type="GeneTree" id="ENSGT00910000144227"/>
<dbReference type="PANTHER" id="PTHR10769:SF3">
    <property type="entry name" value="SMALL RIBOSOMAL SUBUNIT PROTEIN ES28"/>
    <property type="match status" value="1"/>
</dbReference>
<protein>
    <recommendedName>
        <fullName evidence="4">Small ribosomal subunit protein eS28</fullName>
    </recommendedName>
    <alternativeName>
        <fullName evidence="5">40S ribosomal protein S28</fullName>
    </alternativeName>
</protein>
<evidence type="ECO:0000313" key="7">
    <source>
        <dbReference type="Proteomes" id="UP000694421"/>
    </source>
</evidence>
<dbReference type="CDD" id="cd04457">
    <property type="entry name" value="S1_S28E"/>
    <property type="match status" value="1"/>
</dbReference>
<proteinExistence type="inferred from homology"/>
<evidence type="ECO:0000256" key="4">
    <source>
        <dbReference type="ARBA" id="ARBA00035146"/>
    </source>
</evidence>
<sequence length="64" mass="7246">MTLFLLLTMTKVLGRTSSQGQCTQVNVEFMDNTSCLIIHNVKGPVWEGDMLTLLESEHEAQRLH</sequence>
<dbReference type="Proteomes" id="UP000694421">
    <property type="component" value="Unplaced"/>
</dbReference>
<dbReference type="AlphaFoldDB" id="A0A8D0KCA6"/>
<accession>A0A8D0KCA6</accession>
<evidence type="ECO:0000313" key="6">
    <source>
        <dbReference type="Ensembl" id="ENSSMRP00000020838.1"/>
    </source>
</evidence>
<dbReference type="GO" id="GO:0003735">
    <property type="term" value="F:structural constituent of ribosome"/>
    <property type="evidence" value="ECO:0007669"/>
    <property type="project" value="InterPro"/>
</dbReference>
<evidence type="ECO:0000256" key="1">
    <source>
        <dbReference type="ARBA" id="ARBA00005943"/>
    </source>
</evidence>
<evidence type="ECO:0000256" key="5">
    <source>
        <dbReference type="ARBA" id="ARBA00035453"/>
    </source>
</evidence>
<dbReference type="InterPro" id="IPR000289">
    <property type="entry name" value="Ribosomal_eS28"/>
</dbReference>
<keyword evidence="7" id="KW-1185">Reference proteome</keyword>
<reference evidence="6" key="2">
    <citation type="submission" date="2025-09" db="UniProtKB">
        <authorList>
            <consortium name="Ensembl"/>
        </authorList>
    </citation>
    <scope>IDENTIFICATION</scope>
</reference>
<organism evidence="6 7">
    <name type="scientific">Salvator merianae</name>
    <name type="common">Argentine black and white tegu</name>
    <name type="synonym">Tupinambis merianae</name>
    <dbReference type="NCBI Taxonomy" id="96440"/>
    <lineage>
        <taxon>Eukaryota</taxon>
        <taxon>Metazoa</taxon>
        <taxon>Chordata</taxon>
        <taxon>Craniata</taxon>
        <taxon>Vertebrata</taxon>
        <taxon>Euteleostomi</taxon>
        <taxon>Lepidosauria</taxon>
        <taxon>Squamata</taxon>
        <taxon>Bifurcata</taxon>
        <taxon>Unidentata</taxon>
        <taxon>Episquamata</taxon>
        <taxon>Laterata</taxon>
        <taxon>Teiioidea</taxon>
        <taxon>Teiidae</taxon>
        <taxon>Salvator</taxon>
    </lineage>
</organism>